<dbReference type="AlphaFoldDB" id="A0A327LV99"/>
<dbReference type="Proteomes" id="UP000249065">
    <property type="component" value="Unassembled WGS sequence"/>
</dbReference>
<keyword evidence="3" id="KW-1185">Reference proteome</keyword>
<organism evidence="2 3">
    <name type="scientific">Roseicella frigidaeris</name>
    <dbReference type="NCBI Taxonomy" id="2230885"/>
    <lineage>
        <taxon>Bacteria</taxon>
        <taxon>Pseudomonadati</taxon>
        <taxon>Pseudomonadota</taxon>
        <taxon>Alphaproteobacteria</taxon>
        <taxon>Acetobacterales</taxon>
        <taxon>Roseomonadaceae</taxon>
        <taxon>Roseicella</taxon>
    </lineage>
</organism>
<accession>A0A327LV99</accession>
<sequence>MPAGNRFFVITGGPGAGKSTLVAALAASGLAHRPEVGRAIIKDQVAIDGPALPWADRGLFAELMLAAELRAYREAAAQGGTVIFDRGLPDVIGYLTVCGLPVPGHMRRAAEGCRYAPEVFLAPPWPAIFGQDGERKQSFEEACATHAAMREVYAALGYRTVPLPLAPVEARLRFVLARIGPR</sequence>
<dbReference type="SUPFAM" id="SSF52540">
    <property type="entry name" value="P-loop containing nucleoside triphosphate hydrolases"/>
    <property type="match status" value="1"/>
</dbReference>
<proteinExistence type="predicted"/>
<name>A0A327LV99_9PROT</name>
<dbReference type="OrthoDB" id="5638848at2"/>
<comment type="caution">
    <text evidence="2">The sequence shown here is derived from an EMBL/GenBank/DDBJ whole genome shotgun (WGS) entry which is preliminary data.</text>
</comment>
<dbReference type="InterPro" id="IPR038727">
    <property type="entry name" value="NadR/Ttd14_AAA_dom"/>
</dbReference>
<reference evidence="3" key="1">
    <citation type="submission" date="2018-06" db="EMBL/GenBank/DDBJ databases">
        <authorList>
            <person name="Khan S.A."/>
        </authorList>
    </citation>
    <scope>NUCLEOTIDE SEQUENCE [LARGE SCALE GENOMIC DNA]</scope>
    <source>
        <strain evidence="3">DB-1506</strain>
    </source>
</reference>
<dbReference type="RefSeq" id="WP_111472776.1">
    <property type="nucleotide sequence ID" value="NZ_QLIX01000047.1"/>
</dbReference>
<dbReference type="Pfam" id="PF13521">
    <property type="entry name" value="AAA_28"/>
    <property type="match status" value="1"/>
</dbReference>
<dbReference type="EMBL" id="QLIX01000047">
    <property type="protein sequence ID" value="RAI54589.1"/>
    <property type="molecule type" value="Genomic_DNA"/>
</dbReference>
<dbReference type="Gene3D" id="3.40.50.300">
    <property type="entry name" value="P-loop containing nucleotide triphosphate hydrolases"/>
    <property type="match status" value="1"/>
</dbReference>
<evidence type="ECO:0000313" key="3">
    <source>
        <dbReference type="Proteomes" id="UP000249065"/>
    </source>
</evidence>
<dbReference type="InterPro" id="IPR027417">
    <property type="entry name" value="P-loop_NTPase"/>
</dbReference>
<feature type="domain" description="NadR/Ttd14 AAA" evidence="1">
    <location>
        <begin position="8"/>
        <end position="171"/>
    </location>
</feature>
<evidence type="ECO:0000313" key="2">
    <source>
        <dbReference type="EMBL" id="RAI54589.1"/>
    </source>
</evidence>
<evidence type="ECO:0000259" key="1">
    <source>
        <dbReference type="Pfam" id="PF13521"/>
    </source>
</evidence>
<protein>
    <submittedName>
        <fullName evidence="2">ATPase</fullName>
    </submittedName>
</protein>
<gene>
    <name evidence="2" type="ORF">DOO78_25890</name>
</gene>